<dbReference type="Gene3D" id="3.20.20.480">
    <property type="entry name" value="Trimethylamine methyltransferase-like"/>
    <property type="match status" value="1"/>
</dbReference>
<evidence type="ECO:0000256" key="1">
    <source>
        <dbReference type="ARBA" id="ARBA00007137"/>
    </source>
</evidence>
<reference evidence="4" key="1">
    <citation type="journal article" date="2015" name="Nature">
        <title>Complex archaea that bridge the gap between prokaryotes and eukaryotes.</title>
        <authorList>
            <person name="Spang A."/>
            <person name="Saw J.H."/>
            <person name="Jorgensen S.L."/>
            <person name="Zaremba-Niedzwiedzka K."/>
            <person name="Martijn J."/>
            <person name="Lind A.E."/>
            <person name="van Eijk R."/>
            <person name="Schleper C."/>
            <person name="Guy L."/>
            <person name="Ettema T.J."/>
        </authorList>
    </citation>
    <scope>NUCLEOTIDE SEQUENCE</scope>
</reference>
<evidence type="ECO:0000256" key="3">
    <source>
        <dbReference type="ARBA" id="ARBA00022679"/>
    </source>
</evidence>
<evidence type="ECO:0000313" key="4">
    <source>
        <dbReference type="EMBL" id="KKM72647.1"/>
    </source>
</evidence>
<dbReference type="GO" id="GO:0032259">
    <property type="term" value="P:methylation"/>
    <property type="evidence" value="ECO:0007669"/>
    <property type="project" value="UniProtKB-KW"/>
</dbReference>
<comment type="caution">
    <text evidence="4">The sequence shown here is derived from an EMBL/GenBank/DDBJ whole genome shotgun (WGS) entry which is preliminary data.</text>
</comment>
<dbReference type="InterPro" id="IPR010426">
    <property type="entry name" value="MTTB_MeTrfase"/>
</dbReference>
<dbReference type="GO" id="GO:0015948">
    <property type="term" value="P:methanogenesis"/>
    <property type="evidence" value="ECO:0007669"/>
    <property type="project" value="InterPro"/>
</dbReference>
<protein>
    <recommendedName>
        <fullName evidence="5">Trimethylamine methyltransferase</fullName>
    </recommendedName>
</protein>
<organism evidence="4">
    <name type="scientific">marine sediment metagenome</name>
    <dbReference type="NCBI Taxonomy" id="412755"/>
    <lineage>
        <taxon>unclassified sequences</taxon>
        <taxon>metagenomes</taxon>
        <taxon>ecological metagenomes</taxon>
    </lineage>
</organism>
<dbReference type="InterPro" id="IPR038601">
    <property type="entry name" value="MttB-like_sf"/>
</dbReference>
<evidence type="ECO:0008006" key="5">
    <source>
        <dbReference type="Google" id="ProtNLM"/>
    </source>
</evidence>
<accession>A0A0F9MTT3</accession>
<gene>
    <name evidence="4" type="ORF">LCGC14_1418400</name>
</gene>
<dbReference type="EMBL" id="LAZR01009429">
    <property type="protein sequence ID" value="KKM72647.1"/>
    <property type="molecule type" value="Genomic_DNA"/>
</dbReference>
<dbReference type="Pfam" id="PF06253">
    <property type="entry name" value="MTTB"/>
    <property type="match status" value="1"/>
</dbReference>
<keyword evidence="2" id="KW-0489">Methyltransferase</keyword>
<evidence type="ECO:0000256" key="2">
    <source>
        <dbReference type="ARBA" id="ARBA00022603"/>
    </source>
</evidence>
<sequence length="157" mass="17420">MCDAQSGHEKTLTGLLPALAGANLIYGLGMIEMGMTIDYGQLVMDNEFARMIKHTLQGIPVNDETLAVDVIREVGIGKDFLSHETTFNHMRSQSQPELIDRRTREDWLADGSKDLYQRALEKAKHILETHEPDPLSPEASTTIRSIVEDAEAELGVS</sequence>
<comment type="similarity">
    <text evidence="1">Belongs to the trimethylamine methyltransferase family.</text>
</comment>
<proteinExistence type="inferred from homology"/>
<dbReference type="AlphaFoldDB" id="A0A0F9MTT3"/>
<name>A0A0F9MTT3_9ZZZZ</name>
<keyword evidence="3" id="KW-0808">Transferase</keyword>
<dbReference type="GO" id="GO:0008168">
    <property type="term" value="F:methyltransferase activity"/>
    <property type="evidence" value="ECO:0007669"/>
    <property type="project" value="UniProtKB-KW"/>
</dbReference>